<evidence type="ECO:0000313" key="2">
    <source>
        <dbReference type="EMBL" id="KAK3241874.1"/>
    </source>
</evidence>
<organism evidence="2 3">
    <name type="scientific">Cymbomonas tetramitiformis</name>
    <dbReference type="NCBI Taxonomy" id="36881"/>
    <lineage>
        <taxon>Eukaryota</taxon>
        <taxon>Viridiplantae</taxon>
        <taxon>Chlorophyta</taxon>
        <taxon>Pyramimonadophyceae</taxon>
        <taxon>Pyramimonadales</taxon>
        <taxon>Pyramimonadaceae</taxon>
        <taxon>Cymbomonas</taxon>
    </lineage>
</organism>
<reference evidence="2 3" key="1">
    <citation type="journal article" date="2015" name="Genome Biol. Evol.">
        <title>Comparative Genomics of a Bacterivorous Green Alga Reveals Evolutionary Causalities and Consequences of Phago-Mixotrophic Mode of Nutrition.</title>
        <authorList>
            <person name="Burns J.A."/>
            <person name="Paasch A."/>
            <person name="Narechania A."/>
            <person name="Kim E."/>
        </authorList>
    </citation>
    <scope>NUCLEOTIDE SEQUENCE [LARGE SCALE GENOMIC DNA]</scope>
    <source>
        <strain evidence="2 3">PLY_AMNH</strain>
    </source>
</reference>
<feature type="compositionally biased region" description="Basic residues" evidence="1">
    <location>
        <begin position="186"/>
        <end position="201"/>
    </location>
</feature>
<feature type="region of interest" description="Disordered" evidence="1">
    <location>
        <begin position="84"/>
        <end position="117"/>
    </location>
</feature>
<feature type="region of interest" description="Disordered" evidence="1">
    <location>
        <begin position="355"/>
        <end position="377"/>
    </location>
</feature>
<evidence type="ECO:0000256" key="1">
    <source>
        <dbReference type="SAM" id="MobiDB-lite"/>
    </source>
</evidence>
<dbReference type="EMBL" id="LGRX02033289">
    <property type="protein sequence ID" value="KAK3241874.1"/>
    <property type="molecule type" value="Genomic_DNA"/>
</dbReference>
<accession>A0AAE0BTL1</accession>
<feature type="region of interest" description="Disordered" evidence="1">
    <location>
        <begin position="152"/>
        <end position="173"/>
    </location>
</feature>
<evidence type="ECO:0000313" key="3">
    <source>
        <dbReference type="Proteomes" id="UP001190700"/>
    </source>
</evidence>
<dbReference type="AlphaFoldDB" id="A0AAE0BTL1"/>
<dbReference type="Proteomes" id="UP001190700">
    <property type="component" value="Unassembled WGS sequence"/>
</dbReference>
<feature type="region of interest" description="Disordered" evidence="1">
    <location>
        <begin position="186"/>
        <end position="211"/>
    </location>
</feature>
<gene>
    <name evidence="2" type="ORF">CYMTET_48398</name>
</gene>
<feature type="region of interest" description="Disordered" evidence="1">
    <location>
        <begin position="28"/>
        <end position="59"/>
    </location>
</feature>
<feature type="compositionally biased region" description="Polar residues" evidence="1">
    <location>
        <begin position="84"/>
        <end position="96"/>
    </location>
</feature>
<name>A0AAE0BTL1_9CHLO</name>
<comment type="caution">
    <text evidence="2">The sequence shown here is derived from an EMBL/GenBank/DDBJ whole genome shotgun (WGS) entry which is preliminary data.</text>
</comment>
<feature type="compositionally biased region" description="Low complexity" evidence="1">
    <location>
        <begin position="30"/>
        <end position="39"/>
    </location>
</feature>
<proteinExistence type="predicted"/>
<protein>
    <submittedName>
        <fullName evidence="2">Uncharacterized protein</fullName>
    </submittedName>
</protein>
<keyword evidence="3" id="KW-1185">Reference proteome</keyword>
<sequence length="385" mass="44412">MTELQGEPTTWTHQLKTEHIFRWEAHHDQAQQTEQAQATIRDQLPNQQQHANQTRDEEDRQIKAMMEQREDEETLLIRDMQEQQECWETEGNSDPTRGSDPRPAARHHPNPTRGEKYLRNSTNAERLEVTQEEHNDEEIFGMLNELIEQREAPQKKPANERQAHHDRVTEESRVHAMMEDPMPRTRWKQRKHDMTHNRTKNRNAPPVQEGKATDNWLNETMRHLKGDKPLHKIANGFWKRATFAARKTILKCRLRILPAQDYETAKNSAGGSGRCTLEGCRHKGVDYAKGFLMRVGHALGGCDNPRMRGMLSDRADAHADELKHILDHHRKGGCRVLAYTGKKGTQGLSQECFRTTYSPEGNADTTERTTQAGTMGPAQYQALWT</sequence>